<sequence length="465" mass="52113">MPPQPSPCDLPALRDALASKGDMPTVLVWFKAKPRISTMRPLAATIAGAGYRVFLGWPPMLDLDPAEVAGDTGLACYVVRFADVPSLRGVDLFISSEVDISDAPADAVRFAIHHSLPDASIRREYHSLIAIKPKVAINADYYAIPVLQEPQDWQAKCYAPFVDRVFPANLLSGRPDRLTVVPFGYPKIDHLMAEDVSGVALDTITYAPTQSIKGFGSVARRGQEILSMLLAEFPDHRIAFRPYPVRDPARLQDLMHRFDDHPRYVLDESPTGEDVLRRSALVVTDRSSVAISFGLGYARPVVFFDDTRPKAGKGIGPFDTIGLRTGTIDELRTAIERLLADPAAVAERVERRRGDYICNPGRAAEYLVEAIPDILSGKSRPDWLEVPRRPFAARNRAAYLRQFERLRSEVLRRDPSVDEERFAFFREAYQSAAPVRPLRSLAGRILRRMRDPRRYLSRPRGPESR</sequence>
<protein>
    <recommendedName>
        <fullName evidence="3">CDP-Glycerol:Poly(Glycerophosphate) glycerophosphotransferase</fullName>
    </recommendedName>
</protein>
<reference evidence="1 2" key="1">
    <citation type="submission" date="2019-03" db="EMBL/GenBank/DDBJ databases">
        <title>Primorskyibacter sp. SS33 isolated from sediments.</title>
        <authorList>
            <person name="Xunke S."/>
        </authorList>
    </citation>
    <scope>NUCLEOTIDE SEQUENCE [LARGE SCALE GENOMIC DNA]</scope>
    <source>
        <strain evidence="1 2">SS33</strain>
    </source>
</reference>
<dbReference type="EMBL" id="SNAA01000010">
    <property type="protein sequence ID" value="TDL79399.1"/>
    <property type="molecule type" value="Genomic_DNA"/>
</dbReference>
<keyword evidence="2" id="KW-1185">Reference proteome</keyword>
<name>A0A4V3B9M2_9RHOB</name>
<evidence type="ECO:0008006" key="3">
    <source>
        <dbReference type="Google" id="ProtNLM"/>
    </source>
</evidence>
<dbReference type="Gene3D" id="3.40.50.12580">
    <property type="match status" value="1"/>
</dbReference>
<dbReference type="InterPro" id="IPR043148">
    <property type="entry name" value="TagF_C"/>
</dbReference>
<dbReference type="Proteomes" id="UP000295701">
    <property type="component" value="Unassembled WGS sequence"/>
</dbReference>
<gene>
    <name evidence="1" type="ORF">E2L08_10275</name>
</gene>
<organism evidence="1 2">
    <name type="scientific">Palleronia sediminis</name>
    <dbReference type="NCBI Taxonomy" id="2547833"/>
    <lineage>
        <taxon>Bacteria</taxon>
        <taxon>Pseudomonadati</taxon>
        <taxon>Pseudomonadota</taxon>
        <taxon>Alphaproteobacteria</taxon>
        <taxon>Rhodobacterales</taxon>
        <taxon>Roseobacteraceae</taxon>
        <taxon>Palleronia</taxon>
    </lineage>
</organism>
<evidence type="ECO:0000313" key="2">
    <source>
        <dbReference type="Proteomes" id="UP000295701"/>
    </source>
</evidence>
<dbReference type="OrthoDB" id="5430637at2"/>
<evidence type="ECO:0000313" key="1">
    <source>
        <dbReference type="EMBL" id="TDL79399.1"/>
    </source>
</evidence>
<comment type="caution">
    <text evidence="1">The sequence shown here is derived from an EMBL/GenBank/DDBJ whole genome shotgun (WGS) entry which is preliminary data.</text>
</comment>
<proteinExistence type="predicted"/>
<dbReference type="RefSeq" id="WP_133396990.1">
    <property type="nucleotide sequence ID" value="NZ_SNAA01000010.1"/>
</dbReference>
<dbReference type="AlphaFoldDB" id="A0A4V3B9M2"/>
<accession>A0A4V3B9M2</accession>